<feature type="domain" description="MmgE/PrpD N-terminal" evidence="2">
    <location>
        <begin position="32"/>
        <end position="253"/>
    </location>
</feature>
<evidence type="ECO:0000259" key="3">
    <source>
        <dbReference type="Pfam" id="PF19305"/>
    </source>
</evidence>
<dbReference type="InterPro" id="IPR036148">
    <property type="entry name" value="MmgE/PrpD_sf"/>
</dbReference>
<dbReference type="STRING" id="356660.SAMN05444336_10595"/>
<dbReference type="Gene3D" id="3.30.1330.120">
    <property type="entry name" value="2-methylcitrate dehydratase PrpD"/>
    <property type="match status" value="1"/>
</dbReference>
<organism evidence="4 5">
    <name type="scientific">Albimonas donghaensis</name>
    <dbReference type="NCBI Taxonomy" id="356660"/>
    <lineage>
        <taxon>Bacteria</taxon>
        <taxon>Pseudomonadati</taxon>
        <taxon>Pseudomonadota</taxon>
        <taxon>Alphaproteobacteria</taxon>
        <taxon>Rhodobacterales</taxon>
        <taxon>Paracoccaceae</taxon>
        <taxon>Albimonas</taxon>
    </lineage>
</organism>
<dbReference type="InterPro" id="IPR045336">
    <property type="entry name" value="MmgE_PrpD_N"/>
</dbReference>
<protein>
    <submittedName>
        <fullName evidence="4">2-methylcitrate dehydratase PrpD</fullName>
    </submittedName>
</protein>
<dbReference type="RefSeq" id="WP_092683100.1">
    <property type="nucleotide sequence ID" value="NZ_FNMZ01000005.1"/>
</dbReference>
<feature type="domain" description="MmgE/PrpD C-terminal" evidence="3">
    <location>
        <begin position="274"/>
        <end position="441"/>
    </location>
</feature>
<dbReference type="PANTHER" id="PTHR16943:SF8">
    <property type="entry name" value="2-METHYLCITRATE DEHYDRATASE"/>
    <property type="match status" value="1"/>
</dbReference>
<dbReference type="Proteomes" id="UP000199118">
    <property type="component" value="Unassembled WGS sequence"/>
</dbReference>
<dbReference type="Gene3D" id="1.10.4100.10">
    <property type="entry name" value="2-methylcitrate dehydratase PrpD"/>
    <property type="match status" value="1"/>
</dbReference>
<name>A0A1H3BNI2_9RHOB</name>
<dbReference type="InterPro" id="IPR005656">
    <property type="entry name" value="MmgE_PrpD"/>
</dbReference>
<sequence length="472" mass="47824">MPATHAPNPDMAPTLLRRLAGRLAVRPGAEDRARAALHALDWAGCAAAGAVSPAGARLAQGAAATGAGACVGVGMGAAGLSPAAAALVNGGLGNVLEMDDVHRTSILHPGPVAIPAALAAAQATGAGAAAFLDALVIGYEAMIRVGASVGPGHYQRWHNTSTCGPFGAAAAAGALLGLSEDAMVWALGNAGSQAAGPWRCRHEPVMTKQLHTARAAMSGLQAAELAALGFTGPEAMLEGAQGFYDAFCPDPDPAAVIARLDGPWMIWDVSFKPWPACRHAHPAIDAALDLRARGAAPAAIRAIRIETYAEAVTFCDRPAPTTTHEAKFSLQHAVAACLADGPPPLAAFEPDAIARPDLTRLRGLTAVAATPAFTAAFPRRYGAAVEIDLATGETLRAEAPDALGDPENPVDEARLIAKARALCAAGGRSPDQAERLIAAALALPDDPGPAPLAAFASALAEAPAYTPEDMHT</sequence>
<proteinExistence type="inferred from homology"/>
<dbReference type="InterPro" id="IPR045337">
    <property type="entry name" value="MmgE_PrpD_C"/>
</dbReference>
<evidence type="ECO:0000313" key="5">
    <source>
        <dbReference type="Proteomes" id="UP000199118"/>
    </source>
</evidence>
<dbReference type="GO" id="GO:0016829">
    <property type="term" value="F:lyase activity"/>
    <property type="evidence" value="ECO:0007669"/>
    <property type="project" value="InterPro"/>
</dbReference>
<dbReference type="AlphaFoldDB" id="A0A1H3BNI2"/>
<reference evidence="4 5" key="1">
    <citation type="submission" date="2016-10" db="EMBL/GenBank/DDBJ databases">
        <authorList>
            <person name="de Groot N.N."/>
        </authorList>
    </citation>
    <scope>NUCLEOTIDE SEQUENCE [LARGE SCALE GENOMIC DNA]</scope>
    <source>
        <strain evidence="4 5">DSM 17890</strain>
    </source>
</reference>
<keyword evidence="5" id="KW-1185">Reference proteome</keyword>
<evidence type="ECO:0000259" key="2">
    <source>
        <dbReference type="Pfam" id="PF03972"/>
    </source>
</evidence>
<dbReference type="InterPro" id="IPR042188">
    <property type="entry name" value="MmgE/PrpD_sf_2"/>
</dbReference>
<comment type="similarity">
    <text evidence="1">Belongs to the PrpD family.</text>
</comment>
<dbReference type="PANTHER" id="PTHR16943">
    <property type="entry name" value="2-METHYLCITRATE DEHYDRATASE-RELATED"/>
    <property type="match status" value="1"/>
</dbReference>
<evidence type="ECO:0000256" key="1">
    <source>
        <dbReference type="ARBA" id="ARBA00006174"/>
    </source>
</evidence>
<dbReference type="OrthoDB" id="9795089at2"/>
<dbReference type="Pfam" id="PF03972">
    <property type="entry name" value="MmgE_PrpD_N"/>
    <property type="match status" value="1"/>
</dbReference>
<evidence type="ECO:0000313" key="4">
    <source>
        <dbReference type="EMBL" id="SDX43355.1"/>
    </source>
</evidence>
<dbReference type="EMBL" id="FNMZ01000005">
    <property type="protein sequence ID" value="SDX43355.1"/>
    <property type="molecule type" value="Genomic_DNA"/>
</dbReference>
<dbReference type="SUPFAM" id="SSF103378">
    <property type="entry name" value="2-methylcitrate dehydratase PrpD"/>
    <property type="match status" value="1"/>
</dbReference>
<gene>
    <name evidence="4" type="ORF">SAMN05444336_10595</name>
</gene>
<accession>A0A1H3BNI2</accession>
<dbReference type="Pfam" id="PF19305">
    <property type="entry name" value="MmgE_PrpD_C"/>
    <property type="match status" value="1"/>
</dbReference>
<dbReference type="InterPro" id="IPR042183">
    <property type="entry name" value="MmgE/PrpD_sf_1"/>
</dbReference>